<dbReference type="PROSITE" id="PS51471">
    <property type="entry name" value="FE2OG_OXY"/>
    <property type="match status" value="1"/>
</dbReference>
<evidence type="ECO:0000256" key="7">
    <source>
        <dbReference type="ARBA" id="ARBA00043997"/>
    </source>
</evidence>
<evidence type="ECO:0000259" key="10">
    <source>
        <dbReference type="PROSITE" id="PS51471"/>
    </source>
</evidence>
<evidence type="ECO:0000256" key="5">
    <source>
        <dbReference type="ARBA" id="ARBA00023004"/>
    </source>
</evidence>
<dbReference type="Proteomes" id="UP000467841">
    <property type="component" value="Unassembled WGS sequence"/>
</dbReference>
<dbReference type="SUPFAM" id="SSF51197">
    <property type="entry name" value="Clavaminate synthase-like"/>
    <property type="match status" value="1"/>
</dbReference>
<keyword evidence="4 9" id="KW-0560">Oxidoreductase</keyword>
<sequence length="377" mass="43043">MATECIATLPQRFSENKTKEDPSIFDANLLNQQSNHIPQQFVWPDHEKPSTDVPLLQVPLIDLAGFLSGDSFLVSEATRLVSEASKKHGFFLVTNHGLDEALLSRAYLFMDTFFKAPACERKKAQRTWGESSGYASSFVGRYSSRLPWKETLSFKFSPEENCHSQTIKDFVSKKMGDGYEDFGTVYQEYAEAMNTLSLKIMELLGVSLGVERKHFRDFFEDSESILRLNYYPPCKQPELALGTGPHCDPTSLTILHQDQVDGLQVFVDNQWQSIPPNPRALVVNIGDTFMALTNGIYKSCLHRAVVNSERERKTFAFFLCPKGDKVVKPPEEVVGGGEREYPDFTWSMFLEFTQKHYRSDMNTLDEFSNWLKNRKSF</sequence>
<gene>
    <name evidence="11" type="ORF">MERR_LOCUS14136</name>
</gene>
<dbReference type="InterPro" id="IPR050231">
    <property type="entry name" value="Iron_ascorbate_oxido_reductase"/>
</dbReference>
<dbReference type="Pfam" id="PF14226">
    <property type="entry name" value="DIOX_N"/>
    <property type="match status" value="1"/>
</dbReference>
<evidence type="ECO:0000313" key="11">
    <source>
        <dbReference type="EMBL" id="CAA7026901.1"/>
    </source>
</evidence>
<protein>
    <recommendedName>
        <fullName evidence="10">Fe2OG dioxygenase domain-containing protein</fullName>
    </recommendedName>
</protein>
<accession>A0A6D2IJV4</accession>
<dbReference type="OrthoDB" id="288590at2759"/>
<dbReference type="EMBL" id="CACVBM020001052">
    <property type="protein sequence ID" value="CAA7026901.1"/>
    <property type="molecule type" value="Genomic_DNA"/>
</dbReference>
<evidence type="ECO:0000313" key="12">
    <source>
        <dbReference type="Proteomes" id="UP000467841"/>
    </source>
</evidence>
<comment type="pathway">
    <text evidence="2">Hormone biosynthesis.</text>
</comment>
<dbReference type="GO" id="GO:0046872">
    <property type="term" value="F:metal ion binding"/>
    <property type="evidence" value="ECO:0007669"/>
    <property type="project" value="UniProtKB-KW"/>
</dbReference>
<dbReference type="PANTHER" id="PTHR47990">
    <property type="entry name" value="2-OXOGLUTARATE (2OG) AND FE(II)-DEPENDENT OXYGENASE SUPERFAMILY PROTEIN-RELATED"/>
    <property type="match status" value="1"/>
</dbReference>
<organism evidence="11 12">
    <name type="scientific">Microthlaspi erraticum</name>
    <dbReference type="NCBI Taxonomy" id="1685480"/>
    <lineage>
        <taxon>Eukaryota</taxon>
        <taxon>Viridiplantae</taxon>
        <taxon>Streptophyta</taxon>
        <taxon>Embryophyta</taxon>
        <taxon>Tracheophyta</taxon>
        <taxon>Spermatophyta</taxon>
        <taxon>Magnoliopsida</taxon>
        <taxon>eudicotyledons</taxon>
        <taxon>Gunneridae</taxon>
        <taxon>Pentapetalae</taxon>
        <taxon>rosids</taxon>
        <taxon>malvids</taxon>
        <taxon>Brassicales</taxon>
        <taxon>Brassicaceae</taxon>
        <taxon>Coluteocarpeae</taxon>
        <taxon>Microthlaspi</taxon>
    </lineage>
</organism>
<evidence type="ECO:0000256" key="1">
    <source>
        <dbReference type="ARBA" id="ARBA00001961"/>
    </source>
</evidence>
<dbReference type="InterPro" id="IPR044861">
    <property type="entry name" value="IPNS-like_FE2OG_OXY"/>
</dbReference>
<dbReference type="InterPro" id="IPR005123">
    <property type="entry name" value="Oxoglu/Fe-dep_dioxygenase_dom"/>
</dbReference>
<evidence type="ECO:0000256" key="8">
    <source>
        <dbReference type="ARBA" id="ARBA00050508"/>
    </source>
</evidence>
<evidence type="ECO:0000256" key="2">
    <source>
        <dbReference type="ARBA" id="ARBA00004972"/>
    </source>
</evidence>
<dbReference type="AlphaFoldDB" id="A0A6D2IJV4"/>
<comment type="similarity">
    <text evidence="7">Belongs to the iron/ascorbate-dependent oxidoreductase family. GA20OX subfamily.</text>
</comment>
<dbReference type="GO" id="GO:0045544">
    <property type="term" value="F:gibberellin 20-oxidase activity"/>
    <property type="evidence" value="ECO:0007669"/>
    <property type="project" value="UniProtKB-ARBA"/>
</dbReference>
<evidence type="ECO:0000256" key="9">
    <source>
        <dbReference type="RuleBase" id="RU003682"/>
    </source>
</evidence>
<dbReference type="InterPro" id="IPR026992">
    <property type="entry name" value="DIOX_N"/>
</dbReference>
<dbReference type="GO" id="GO:0009686">
    <property type="term" value="P:gibberellin biosynthetic process"/>
    <property type="evidence" value="ECO:0007669"/>
    <property type="project" value="UniProtKB-ARBA"/>
</dbReference>
<evidence type="ECO:0000256" key="6">
    <source>
        <dbReference type="ARBA" id="ARBA00037909"/>
    </source>
</evidence>
<comment type="catalytic activity">
    <reaction evidence="8">
        <text>gibberellin A12 + 2 2-oxoglutarate + 3 O2 + H(+) = gibberellin A9 + 2 succinate + 3 CO2 + 2 H2O</text>
        <dbReference type="Rhea" id="RHEA:60772"/>
        <dbReference type="ChEBI" id="CHEBI:15377"/>
        <dbReference type="ChEBI" id="CHEBI:15378"/>
        <dbReference type="ChEBI" id="CHEBI:15379"/>
        <dbReference type="ChEBI" id="CHEBI:16526"/>
        <dbReference type="ChEBI" id="CHEBI:16810"/>
        <dbReference type="ChEBI" id="CHEBI:30031"/>
        <dbReference type="ChEBI" id="CHEBI:58627"/>
        <dbReference type="ChEBI" id="CHEBI:73255"/>
    </reaction>
    <physiologicalReaction direction="left-to-right" evidence="8">
        <dbReference type="Rhea" id="RHEA:60773"/>
    </physiologicalReaction>
</comment>
<dbReference type="FunFam" id="2.60.120.330:FF:000003">
    <property type="entry name" value="Gibberellin 20 oxidase 2"/>
    <property type="match status" value="1"/>
</dbReference>
<dbReference type="InterPro" id="IPR027443">
    <property type="entry name" value="IPNS-like_sf"/>
</dbReference>
<proteinExistence type="inferred from homology"/>
<evidence type="ECO:0000256" key="4">
    <source>
        <dbReference type="ARBA" id="ARBA00023002"/>
    </source>
</evidence>
<keyword evidence="12" id="KW-1185">Reference proteome</keyword>
<comment type="pathway">
    <text evidence="6">Plant hormone biosynthesis; gibberellin biosynthesis.</text>
</comment>
<feature type="domain" description="Fe2OG dioxygenase" evidence="10">
    <location>
        <begin position="221"/>
        <end position="321"/>
    </location>
</feature>
<keyword evidence="3 9" id="KW-0479">Metal-binding</keyword>
<reference evidence="11" key="1">
    <citation type="submission" date="2020-01" db="EMBL/GenBank/DDBJ databases">
        <authorList>
            <person name="Mishra B."/>
        </authorList>
    </citation>
    <scope>NUCLEOTIDE SEQUENCE [LARGE SCALE GENOMIC DNA]</scope>
</reference>
<comment type="cofactor">
    <cofactor evidence="1">
        <name>L-ascorbate</name>
        <dbReference type="ChEBI" id="CHEBI:38290"/>
    </cofactor>
</comment>
<dbReference type="PRINTS" id="PR00682">
    <property type="entry name" value="IPNSYNTHASE"/>
</dbReference>
<keyword evidence="5 9" id="KW-0408">Iron</keyword>
<dbReference type="Pfam" id="PF03171">
    <property type="entry name" value="2OG-FeII_Oxy"/>
    <property type="match status" value="1"/>
</dbReference>
<evidence type="ECO:0000256" key="3">
    <source>
        <dbReference type="ARBA" id="ARBA00022723"/>
    </source>
</evidence>
<comment type="caution">
    <text evidence="11">The sequence shown here is derived from an EMBL/GenBank/DDBJ whole genome shotgun (WGS) entry which is preliminary data.</text>
</comment>
<dbReference type="Gene3D" id="2.60.120.330">
    <property type="entry name" value="B-lactam Antibiotic, Isopenicillin N Synthase, Chain"/>
    <property type="match status" value="1"/>
</dbReference>
<name>A0A6D2IJV4_9BRAS</name>